<gene>
    <name evidence="2" type="ORF">NA57DRAFT_72196</name>
</gene>
<evidence type="ECO:0000256" key="1">
    <source>
        <dbReference type="SAM" id="SignalP"/>
    </source>
</evidence>
<feature type="chain" id="PRO_5040333119" evidence="1">
    <location>
        <begin position="20"/>
        <end position="174"/>
    </location>
</feature>
<keyword evidence="3" id="KW-1185">Reference proteome</keyword>
<name>A0A9P4IS07_9PEZI</name>
<comment type="caution">
    <text evidence="2">The sequence shown here is derived from an EMBL/GenBank/DDBJ whole genome shotgun (WGS) entry which is preliminary data.</text>
</comment>
<dbReference type="EMBL" id="ML978122">
    <property type="protein sequence ID" value="KAF2103216.1"/>
    <property type="molecule type" value="Genomic_DNA"/>
</dbReference>
<organism evidence="2 3">
    <name type="scientific">Rhizodiscina lignyota</name>
    <dbReference type="NCBI Taxonomy" id="1504668"/>
    <lineage>
        <taxon>Eukaryota</taxon>
        <taxon>Fungi</taxon>
        <taxon>Dikarya</taxon>
        <taxon>Ascomycota</taxon>
        <taxon>Pezizomycotina</taxon>
        <taxon>Dothideomycetes</taxon>
        <taxon>Pleosporomycetidae</taxon>
        <taxon>Aulographales</taxon>
        <taxon>Rhizodiscinaceae</taxon>
        <taxon>Rhizodiscina</taxon>
    </lineage>
</organism>
<reference evidence="2" key="1">
    <citation type="journal article" date="2020" name="Stud. Mycol.">
        <title>101 Dothideomycetes genomes: a test case for predicting lifestyles and emergence of pathogens.</title>
        <authorList>
            <person name="Haridas S."/>
            <person name="Albert R."/>
            <person name="Binder M."/>
            <person name="Bloem J."/>
            <person name="Labutti K."/>
            <person name="Salamov A."/>
            <person name="Andreopoulos B."/>
            <person name="Baker S."/>
            <person name="Barry K."/>
            <person name="Bills G."/>
            <person name="Bluhm B."/>
            <person name="Cannon C."/>
            <person name="Castanera R."/>
            <person name="Culley D."/>
            <person name="Daum C."/>
            <person name="Ezra D."/>
            <person name="Gonzalez J."/>
            <person name="Henrissat B."/>
            <person name="Kuo A."/>
            <person name="Liang C."/>
            <person name="Lipzen A."/>
            <person name="Lutzoni F."/>
            <person name="Magnuson J."/>
            <person name="Mondo S."/>
            <person name="Nolan M."/>
            <person name="Ohm R."/>
            <person name="Pangilinan J."/>
            <person name="Park H.-J."/>
            <person name="Ramirez L."/>
            <person name="Alfaro M."/>
            <person name="Sun H."/>
            <person name="Tritt A."/>
            <person name="Yoshinaga Y."/>
            <person name="Zwiers L.-H."/>
            <person name="Turgeon B."/>
            <person name="Goodwin S."/>
            <person name="Spatafora J."/>
            <person name="Crous P."/>
            <person name="Grigoriev I."/>
        </authorList>
    </citation>
    <scope>NUCLEOTIDE SEQUENCE</scope>
    <source>
        <strain evidence="2">CBS 133067</strain>
    </source>
</reference>
<accession>A0A9P4IS07</accession>
<evidence type="ECO:0000313" key="2">
    <source>
        <dbReference type="EMBL" id="KAF2103216.1"/>
    </source>
</evidence>
<keyword evidence="1" id="KW-0732">Signal</keyword>
<evidence type="ECO:0000313" key="3">
    <source>
        <dbReference type="Proteomes" id="UP000799772"/>
    </source>
</evidence>
<dbReference type="Proteomes" id="UP000799772">
    <property type="component" value="Unassembled WGS sequence"/>
</dbReference>
<sequence length="174" mass="17912">MIFNVAFGAAALLVSGALAAESCETCYTKTVTATGVFKCPVEPSCPPLVADCILVETTYVPDKVCPTTATVPPCKTTCQTGCATSTMTVVDRTDNGCFTATITPPITCPLEPVSATLHCSEAPVGPVCPDIKDVTVTRPPHNPYCPNTPTVTAKATCPNDCGCPAIPTITVTAK</sequence>
<feature type="signal peptide" evidence="1">
    <location>
        <begin position="1"/>
        <end position="19"/>
    </location>
</feature>
<dbReference type="AlphaFoldDB" id="A0A9P4IS07"/>
<protein>
    <submittedName>
        <fullName evidence="2">Uncharacterized protein</fullName>
    </submittedName>
</protein>
<proteinExistence type="predicted"/>